<accession>A0A5J4W6J9</accession>
<organism evidence="1 2">
    <name type="scientific">Streblomastix strix</name>
    <dbReference type="NCBI Taxonomy" id="222440"/>
    <lineage>
        <taxon>Eukaryota</taxon>
        <taxon>Metamonada</taxon>
        <taxon>Preaxostyla</taxon>
        <taxon>Oxymonadida</taxon>
        <taxon>Streblomastigidae</taxon>
        <taxon>Streblomastix</taxon>
    </lineage>
</organism>
<gene>
    <name evidence="1" type="ORF">EZS28_014073</name>
</gene>
<comment type="caution">
    <text evidence="1">The sequence shown here is derived from an EMBL/GenBank/DDBJ whole genome shotgun (WGS) entry which is preliminary data.</text>
</comment>
<dbReference type="EMBL" id="SNRW01003232">
    <property type="protein sequence ID" value="KAA6390400.1"/>
    <property type="molecule type" value="Genomic_DNA"/>
</dbReference>
<dbReference type="AlphaFoldDB" id="A0A5J4W6J9"/>
<name>A0A5J4W6J9_9EUKA</name>
<dbReference type="Proteomes" id="UP000324800">
    <property type="component" value="Unassembled WGS sequence"/>
</dbReference>
<sequence length="409" mass="47803">MLLILQIPEQMKKSVFQIKGKLNLEQLQLNLSDDEYDSELTLTITDEFLNSVDLAVSYGERSEKIYIVENQQPIEEVKETDIVNELDQQISYDQLRFDSFVDEIVWIKSINKDSRKFDQSSSSSSSKFLFSQPKVFFQRLQSLKASVAPQLAEIEKLKVKRRRLDESTELLTLSVSASIPVVVAQNAIPHYSSNRINSNWNPINVSSICNSRNFSFSLQFEEKFKEYAKFKSEEEEIVARKFVLMMEGVCISEMKKFDENAIVIQPIERQLLFKKVEQKPAHQLHGKLVDGYKLSLLATGEAWKVREQLNGAFSKFDILEIYSETTKLKMAENKKLIEGNFRMSRFSSYRQNQMKWVFMNLIMKVSNQRSRREIFNGRLKGFRFGRKWKDNNTKLEMNSEEADDKVHRI</sequence>
<protein>
    <submittedName>
        <fullName evidence="1">Uncharacterized protein</fullName>
    </submittedName>
</protein>
<evidence type="ECO:0000313" key="2">
    <source>
        <dbReference type="Proteomes" id="UP000324800"/>
    </source>
</evidence>
<evidence type="ECO:0000313" key="1">
    <source>
        <dbReference type="EMBL" id="KAA6390400.1"/>
    </source>
</evidence>
<proteinExistence type="predicted"/>
<reference evidence="1 2" key="1">
    <citation type="submission" date="2019-03" db="EMBL/GenBank/DDBJ databases">
        <title>Single cell metagenomics reveals metabolic interactions within the superorganism composed of flagellate Streblomastix strix and complex community of Bacteroidetes bacteria on its surface.</title>
        <authorList>
            <person name="Treitli S.C."/>
            <person name="Kolisko M."/>
            <person name="Husnik F."/>
            <person name="Keeling P."/>
            <person name="Hampl V."/>
        </authorList>
    </citation>
    <scope>NUCLEOTIDE SEQUENCE [LARGE SCALE GENOMIC DNA]</scope>
    <source>
        <strain evidence="1">ST1C</strain>
    </source>
</reference>